<dbReference type="InterPro" id="IPR002481">
    <property type="entry name" value="FUR"/>
</dbReference>
<reference evidence="14" key="1">
    <citation type="submission" date="2018-02" db="EMBL/GenBank/DDBJ databases">
        <authorList>
            <person name="Clavel T."/>
            <person name="Strowig T."/>
        </authorList>
    </citation>
    <scope>NUCLEOTIDE SEQUENCE [LARGE SCALE GENOMIC DNA]</scope>
    <source>
        <strain evidence="14">DSM 103720</strain>
    </source>
</reference>
<evidence type="ECO:0000256" key="6">
    <source>
        <dbReference type="ARBA" id="ARBA00022491"/>
    </source>
</evidence>
<name>A0A2V1IIF3_9BACT</name>
<dbReference type="SUPFAM" id="SSF46785">
    <property type="entry name" value="Winged helix' DNA-binding domain"/>
    <property type="match status" value="1"/>
</dbReference>
<dbReference type="CDD" id="cd07153">
    <property type="entry name" value="Fur_like"/>
    <property type="match status" value="1"/>
</dbReference>
<dbReference type="InterPro" id="IPR043135">
    <property type="entry name" value="Fur_C"/>
</dbReference>
<keyword evidence="14" id="KW-1185">Reference proteome</keyword>
<comment type="cofactor">
    <cofactor evidence="12">
        <name>Zn(2+)</name>
        <dbReference type="ChEBI" id="CHEBI:29105"/>
    </cofactor>
    <text evidence="12">Binds 1 zinc ion per subunit.</text>
</comment>
<dbReference type="PANTHER" id="PTHR33202:SF2">
    <property type="entry name" value="FERRIC UPTAKE REGULATION PROTEIN"/>
    <property type="match status" value="1"/>
</dbReference>
<dbReference type="InterPro" id="IPR036390">
    <property type="entry name" value="WH_DNA-bd_sf"/>
</dbReference>
<keyword evidence="10" id="KW-0238">DNA-binding</keyword>
<dbReference type="RefSeq" id="WP_107033054.1">
    <property type="nucleotide sequence ID" value="NZ_CAOLBL010000053.1"/>
</dbReference>
<evidence type="ECO:0000256" key="9">
    <source>
        <dbReference type="ARBA" id="ARBA00023015"/>
    </source>
</evidence>
<keyword evidence="5" id="KW-0963">Cytoplasm</keyword>
<evidence type="ECO:0000313" key="13">
    <source>
        <dbReference type="EMBL" id="PWB00902.1"/>
    </source>
</evidence>
<comment type="similarity">
    <text evidence="2">Belongs to the Fur family.</text>
</comment>
<keyword evidence="8 12" id="KW-0862">Zinc</keyword>
<organism evidence="13 14">
    <name type="scientific">Duncaniella muris</name>
    <dbReference type="NCBI Taxonomy" id="2094150"/>
    <lineage>
        <taxon>Bacteria</taxon>
        <taxon>Pseudomonadati</taxon>
        <taxon>Bacteroidota</taxon>
        <taxon>Bacteroidia</taxon>
        <taxon>Bacteroidales</taxon>
        <taxon>Muribaculaceae</taxon>
        <taxon>Duncaniella</taxon>
    </lineage>
</organism>
<comment type="subcellular location">
    <subcellularLocation>
        <location evidence="1">Cytoplasm</location>
    </subcellularLocation>
</comment>
<feature type="binding site" evidence="12">
    <location>
        <position position="145"/>
    </location>
    <ligand>
        <name>Zn(2+)</name>
        <dbReference type="ChEBI" id="CHEBI:29105"/>
    </ligand>
</feature>
<keyword evidence="11" id="KW-0804">Transcription</keyword>
<feature type="binding site" evidence="12">
    <location>
        <position position="103"/>
    </location>
    <ligand>
        <name>Zn(2+)</name>
        <dbReference type="ChEBI" id="CHEBI:29105"/>
    </ligand>
</feature>
<comment type="subunit">
    <text evidence="3">Homodimer.</text>
</comment>
<dbReference type="Gene3D" id="3.30.1490.190">
    <property type="match status" value="1"/>
</dbReference>
<proteinExistence type="inferred from homology"/>
<evidence type="ECO:0000313" key="14">
    <source>
        <dbReference type="Proteomes" id="UP000244905"/>
    </source>
</evidence>
<dbReference type="GO" id="GO:0045892">
    <property type="term" value="P:negative regulation of DNA-templated transcription"/>
    <property type="evidence" value="ECO:0007669"/>
    <property type="project" value="TreeGrafter"/>
</dbReference>
<dbReference type="PANTHER" id="PTHR33202">
    <property type="entry name" value="ZINC UPTAKE REGULATION PROTEIN"/>
    <property type="match status" value="1"/>
</dbReference>
<protein>
    <recommendedName>
        <fullName evidence="4">Ferric uptake regulation protein</fullName>
    </recommendedName>
</protein>
<dbReference type="InterPro" id="IPR036388">
    <property type="entry name" value="WH-like_DNA-bd_sf"/>
</dbReference>
<keyword evidence="6" id="KW-0678">Repressor</keyword>
<dbReference type="GO" id="GO:1900376">
    <property type="term" value="P:regulation of secondary metabolite biosynthetic process"/>
    <property type="evidence" value="ECO:0007669"/>
    <property type="project" value="TreeGrafter"/>
</dbReference>
<dbReference type="GO" id="GO:0000976">
    <property type="term" value="F:transcription cis-regulatory region binding"/>
    <property type="evidence" value="ECO:0007669"/>
    <property type="project" value="TreeGrafter"/>
</dbReference>
<keyword evidence="7 12" id="KW-0479">Metal-binding</keyword>
<comment type="caution">
    <text evidence="13">The sequence shown here is derived from an EMBL/GenBank/DDBJ whole genome shotgun (WGS) entry which is preliminary data.</text>
</comment>
<feature type="binding site" evidence="12">
    <location>
        <position position="142"/>
    </location>
    <ligand>
        <name>Zn(2+)</name>
        <dbReference type="ChEBI" id="CHEBI:29105"/>
    </ligand>
</feature>
<evidence type="ECO:0000256" key="1">
    <source>
        <dbReference type="ARBA" id="ARBA00004496"/>
    </source>
</evidence>
<evidence type="ECO:0000256" key="10">
    <source>
        <dbReference type="ARBA" id="ARBA00023125"/>
    </source>
</evidence>
<accession>A0A2V1IIF3</accession>
<dbReference type="GO" id="GO:0003700">
    <property type="term" value="F:DNA-binding transcription factor activity"/>
    <property type="evidence" value="ECO:0007669"/>
    <property type="project" value="InterPro"/>
</dbReference>
<dbReference type="Pfam" id="PF01475">
    <property type="entry name" value="FUR"/>
    <property type="match status" value="1"/>
</dbReference>
<keyword evidence="9" id="KW-0805">Transcription regulation</keyword>
<dbReference type="EMBL" id="PUEC01000029">
    <property type="protein sequence ID" value="PWB00902.1"/>
    <property type="molecule type" value="Genomic_DNA"/>
</dbReference>
<evidence type="ECO:0000256" key="12">
    <source>
        <dbReference type="PIRSR" id="PIRSR602481-1"/>
    </source>
</evidence>
<evidence type="ECO:0000256" key="2">
    <source>
        <dbReference type="ARBA" id="ARBA00007957"/>
    </source>
</evidence>
<evidence type="ECO:0000256" key="5">
    <source>
        <dbReference type="ARBA" id="ARBA00022490"/>
    </source>
</evidence>
<dbReference type="Proteomes" id="UP000244905">
    <property type="component" value="Unassembled WGS sequence"/>
</dbReference>
<evidence type="ECO:0000256" key="3">
    <source>
        <dbReference type="ARBA" id="ARBA00011738"/>
    </source>
</evidence>
<feature type="binding site" evidence="12">
    <location>
        <position position="106"/>
    </location>
    <ligand>
        <name>Zn(2+)</name>
        <dbReference type="ChEBI" id="CHEBI:29105"/>
    </ligand>
</feature>
<evidence type="ECO:0000256" key="11">
    <source>
        <dbReference type="ARBA" id="ARBA00023163"/>
    </source>
</evidence>
<dbReference type="GO" id="GO:0008270">
    <property type="term" value="F:zinc ion binding"/>
    <property type="evidence" value="ECO:0007669"/>
    <property type="project" value="TreeGrafter"/>
</dbReference>
<dbReference type="GO" id="GO:0005829">
    <property type="term" value="C:cytosol"/>
    <property type="evidence" value="ECO:0007669"/>
    <property type="project" value="TreeGrafter"/>
</dbReference>
<sequence length="158" mass="18079">MNEEKRKSEAESRLRQYLSERHLRCTPERLAILGVVMDARGPFTPADLLTELSGRDFRLSQATVYNTLKLLEAASVVRHRPSSGGVETYECASRVYEHLTLVCSRCGRTRELRDAELTKLIKLRRYPSFVMSGFDLYIHGLCSRCRGVGRARRTAKEK</sequence>
<dbReference type="AlphaFoldDB" id="A0A2V1IIF3"/>
<evidence type="ECO:0000256" key="8">
    <source>
        <dbReference type="ARBA" id="ARBA00022833"/>
    </source>
</evidence>
<gene>
    <name evidence="13" type="ORF">C5O23_11355</name>
</gene>
<dbReference type="GeneID" id="82526927"/>
<evidence type="ECO:0000256" key="4">
    <source>
        <dbReference type="ARBA" id="ARBA00020910"/>
    </source>
</evidence>
<dbReference type="Gene3D" id="1.10.10.10">
    <property type="entry name" value="Winged helix-like DNA-binding domain superfamily/Winged helix DNA-binding domain"/>
    <property type="match status" value="1"/>
</dbReference>
<evidence type="ECO:0000256" key="7">
    <source>
        <dbReference type="ARBA" id="ARBA00022723"/>
    </source>
</evidence>